<keyword evidence="1" id="KW-0732">Signal</keyword>
<dbReference type="EMBL" id="VSRR010066252">
    <property type="protein sequence ID" value="MPC84730.1"/>
    <property type="molecule type" value="Genomic_DNA"/>
</dbReference>
<accession>A0A5B7IJN2</accession>
<gene>
    <name evidence="3" type="primary">IPK2_2</name>
    <name evidence="3" type="ORF">E2C01_079478</name>
</gene>
<evidence type="ECO:0000259" key="2">
    <source>
        <dbReference type="PROSITE" id="PS51465"/>
    </source>
</evidence>
<dbReference type="AlphaFoldDB" id="A0A5B7IJN2"/>
<proteinExistence type="predicted"/>
<evidence type="ECO:0000313" key="3">
    <source>
        <dbReference type="EMBL" id="MPC84730.1"/>
    </source>
</evidence>
<dbReference type="Gene3D" id="3.30.60.30">
    <property type="match status" value="1"/>
</dbReference>
<reference evidence="3 4" key="1">
    <citation type="submission" date="2019-05" db="EMBL/GenBank/DDBJ databases">
        <title>Another draft genome of Portunus trituberculatus and its Hox gene families provides insights of decapod evolution.</title>
        <authorList>
            <person name="Jeong J.-H."/>
            <person name="Song I."/>
            <person name="Kim S."/>
            <person name="Choi T."/>
            <person name="Kim D."/>
            <person name="Ryu S."/>
            <person name="Kim W."/>
        </authorList>
    </citation>
    <scope>NUCLEOTIDE SEQUENCE [LARGE SCALE GENOMIC DNA]</scope>
    <source>
        <tissue evidence="3">Muscle</tissue>
    </source>
</reference>
<dbReference type="InterPro" id="IPR036058">
    <property type="entry name" value="Kazal_dom_sf"/>
</dbReference>
<feature type="signal peptide" evidence="1">
    <location>
        <begin position="1"/>
        <end position="23"/>
    </location>
</feature>
<dbReference type="SUPFAM" id="SSF100895">
    <property type="entry name" value="Kazal-type serine protease inhibitors"/>
    <property type="match status" value="1"/>
</dbReference>
<protein>
    <submittedName>
        <fullName evidence="3">Protease inhibitor 2</fullName>
    </submittedName>
</protein>
<dbReference type="SMART" id="SM00280">
    <property type="entry name" value="KAZAL"/>
    <property type="match status" value="1"/>
</dbReference>
<name>A0A5B7IJN2_PORTR</name>
<dbReference type="OrthoDB" id="10029953at2759"/>
<feature type="chain" id="PRO_5023107953" evidence="1">
    <location>
        <begin position="24"/>
        <end position="89"/>
    </location>
</feature>
<dbReference type="PROSITE" id="PS51465">
    <property type="entry name" value="KAZAL_2"/>
    <property type="match status" value="1"/>
</dbReference>
<dbReference type="Pfam" id="PF00050">
    <property type="entry name" value="Kazal_1"/>
    <property type="match status" value="1"/>
</dbReference>
<dbReference type="InterPro" id="IPR002350">
    <property type="entry name" value="Kazal_dom"/>
</dbReference>
<keyword evidence="4" id="KW-1185">Reference proteome</keyword>
<comment type="caution">
    <text evidence="3">The sequence shown here is derived from an EMBL/GenBank/DDBJ whole genome shotgun (WGS) entry which is preliminary data.</text>
</comment>
<sequence>MRPVVLVSAVMVVVLLMARPLMSIKIHPCCKACTKERNPVCGSDSVTYVNPCLFSIAQCRNSKLTMRHMGECSPSNNHGWARTFNCPSG</sequence>
<dbReference type="CDD" id="cd00104">
    <property type="entry name" value="KAZAL_FS"/>
    <property type="match status" value="1"/>
</dbReference>
<dbReference type="Proteomes" id="UP000324222">
    <property type="component" value="Unassembled WGS sequence"/>
</dbReference>
<evidence type="ECO:0000313" key="4">
    <source>
        <dbReference type="Proteomes" id="UP000324222"/>
    </source>
</evidence>
<evidence type="ECO:0000256" key="1">
    <source>
        <dbReference type="SAM" id="SignalP"/>
    </source>
</evidence>
<organism evidence="3 4">
    <name type="scientific">Portunus trituberculatus</name>
    <name type="common">Swimming crab</name>
    <name type="synonym">Neptunus trituberculatus</name>
    <dbReference type="NCBI Taxonomy" id="210409"/>
    <lineage>
        <taxon>Eukaryota</taxon>
        <taxon>Metazoa</taxon>
        <taxon>Ecdysozoa</taxon>
        <taxon>Arthropoda</taxon>
        <taxon>Crustacea</taxon>
        <taxon>Multicrustacea</taxon>
        <taxon>Malacostraca</taxon>
        <taxon>Eumalacostraca</taxon>
        <taxon>Eucarida</taxon>
        <taxon>Decapoda</taxon>
        <taxon>Pleocyemata</taxon>
        <taxon>Brachyura</taxon>
        <taxon>Eubrachyura</taxon>
        <taxon>Portunoidea</taxon>
        <taxon>Portunidae</taxon>
        <taxon>Portuninae</taxon>
        <taxon>Portunus</taxon>
    </lineage>
</organism>
<feature type="domain" description="Kazal-like" evidence="2">
    <location>
        <begin position="24"/>
        <end position="74"/>
    </location>
</feature>